<dbReference type="GO" id="GO:0000155">
    <property type="term" value="F:phosphorelay sensor kinase activity"/>
    <property type="evidence" value="ECO:0007669"/>
    <property type="project" value="InterPro"/>
</dbReference>
<evidence type="ECO:0000256" key="5">
    <source>
        <dbReference type="ARBA" id="ARBA00022777"/>
    </source>
</evidence>
<keyword evidence="6" id="KW-0902">Two-component regulatory system</keyword>
<dbReference type="InterPro" id="IPR036097">
    <property type="entry name" value="HisK_dim/P_sf"/>
</dbReference>
<dbReference type="PANTHER" id="PTHR43711">
    <property type="entry name" value="TWO-COMPONENT HISTIDINE KINASE"/>
    <property type="match status" value="1"/>
</dbReference>
<dbReference type="PRINTS" id="PR00344">
    <property type="entry name" value="BCTRLSENSOR"/>
</dbReference>
<proteinExistence type="predicted"/>
<keyword evidence="5" id="KW-0418">Kinase</keyword>
<evidence type="ECO:0000313" key="8">
    <source>
        <dbReference type="EMBL" id="OIN59543.1"/>
    </source>
</evidence>
<dbReference type="InterPro" id="IPR003594">
    <property type="entry name" value="HATPase_dom"/>
</dbReference>
<dbReference type="Gene3D" id="3.30.565.10">
    <property type="entry name" value="Histidine kinase-like ATPase, C-terminal domain"/>
    <property type="match status" value="1"/>
</dbReference>
<dbReference type="PANTHER" id="PTHR43711:SF1">
    <property type="entry name" value="HISTIDINE KINASE 1"/>
    <property type="match status" value="1"/>
</dbReference>
<evidence type="ECO:0000313" key="9">
    <source>
        <dbReference type="Proteomes" id="UP000181790"/>
    </source>
</evidence>
<dbReference type="InterPro" id="IPR050736">
    <property type="entry name" value="Sensor_HK_Regulatory"/>
</dbReference>
<name>A0A1S2VLB5_9BACT</name>
<comment type="caution">
    <text evidence="8">The sequence shown here is derived from an EMBL/GenBank/DDBJ whole genome shotgun (WGS) entry which is preliminary data.</text>
</comment>
<dbReference type="Pfam" id="PF00512">
    <property type="entry name" value="HisKA"/>
    <property type="match status" value="1"/>
</dbReference>
<dbReference type="SUPFAM" id="SSF47384">
    <property type="entry name" value="Homodimeric domain of signal transducing histidine kinase"/>
    <property type="match status" value="1"/>
</dbReference>
<reference evidence="8 9" key="1">
    <citation type="submission" date="2016-10" db="EMBL/GenBank/DDBJ databases">
        <title>Arsenicibacter rosenii gen. nov., sp. nov., an efficient arsenic-methylating bacterium isolated from an arsenic-contaminated paddy soil.</title>
        <authorList>
            <person name="Huang K."/>
        </authorList>
    </citation>
    <scope>NUCLEOTIDE SEQUENCE [LARGE SCALE GENOMIC DNA]</scope>
    <source>
        <strain evidence="8 9">SM-1</strain>
    </source>
</reference>
<evidence type="ECO:0000256" key="3">
    <source>
        <dbReference type="ARBA" id="ARBA00022553"/>
    </source>
</evidence>
<sequence length="234" mass="26040">MAGAVSIPLDTLQTLVHEFQTPIAAIRMAADVLASPIARDDAERQEKYVRIIREETERLQHQVETILGLARAHRNELFVCVAPVDVHDLIRKVLERHEGYVTCTLEGASPGILADELHLTNVLHNLLDNAIKYSAGKPDICIATTLTENELTISVRDHGIGIPESLQHRIFEPFFRVGEKHVSAKGFGLGLSYVQEIMEAHQWYMTLNSKEGQGSEFSIHVPNASFTSLPFQPA</sequence>
<evidence type="ECO:0000256" key="6">
    <source>
        <dbReference type="ARBA" id="ARBA00023012"/>
    </source>
</evidence>
<keyword evidence="3" id="KW-0597">Phosphoprotein</keyword>
<evidence type="ECO:0000256" key="1">
    <source>
        <dbReference type="ARBA" id="ARBA00000085"/>
    </source>
</evidence>
<evidence type="ECO:0000256" key="2">
    <source>
        <dbReference type="ARBA" id="ARBA00012438"/>
    </source>
</evidence>
<dbReference type="CDD" id="cd00075">
    <property type="entry name" value="HATPase"/>
    <property type="match status" value="1"/>
</dbReference>
<dbReference type="AlphaFoldDB" id="A0A1S2VLB5"/>
<dbReference type="InterPro" id="IPR003661">
    <property type="entry name" value="HisK_dim/P_dom"/>
</dbReference>
<dbReference type="SMART" id="SM00387">
    <property type="entry name" value="HATPase_c"/>
    <property type="match status" value="1"/>
</dbReference>
<dbReference type="EC" id="2.7.13.3" evidence="2"/>
<dbReference type="SUPFAM" id="SSF55874">
    <property type="entry name" value="ATPase domain of HSP90 chaperone/DNA topoisomerase II/histidine kinase"/>
    <property type="match status" value="1"/>
</dbReference>
<evidence type="ECO:0000259" key="7">
    <source>
        <dbReference type="PROSITE" id="PS50109"/>
    </source>
</evidence>
<keyword evidence="4" id="KW-0808">Transferase</keyword>
<dbReference type="InterPro" id="IPR036890">
    <property type="entry name" value="HATPase_C_sf"/>
</dbReference>
<dbReference type="SMART" id="SM00388">
    <property type="entry name" value="HisKA"/>
    <property type="match status" value="1"/>
</dbReference>
<dbReference type="Proteomes" id="UP000181790">
    <property type="component" value="Unassembled WGS sequence"/>
</dbReference>
<dbReference type="Pfam" id="PF02518">
    <property type="entry name" value="HATPase_c"/>
    <property type="match status" value="1"/>
</dbReference>
<gene>
    <name evidence="8" type="ORF">BLX24_10800</name>
</gene>
<comment type="catalytic activity">
    <reaction evidence="1">
        <text>ATP + protein L-histidine = ADP + protein N-phospho-L-histidine.</text>
        <dbReference type="EC" id="2.7.13.3"/>
    </reaction>
</comment>
<dbReference type="InterPro" id="IPR004358">
    <property type="entry name" value="Sig_transdc_His_kin-like_C"/>
</dbReference>
<protein>
    <recommendedName>
        <fullName evidence="2">histidine kinase</fullName>
        <ecNumber evidence="2">2.7.13.3</ecNumber>
    </recommendedName>
</protein>
<dbReference type="CDD" id="cd00082">
    <property type="entry name" value="HisKA"/>
    <property type="match status" value="1"/>
</dbReference>
<dbReference type="Gene3D" id="1.10.287.130">
    <property type="match status" value="1"/>
</dbReference>
<feature type="domain" description="Histidine kinase" evidence="7">
    <location>
        <begin position="14"/>
        <end position="225"/>
    </location>
</feature>
<dbReference type="EMBL" id="MORL01000004">
    <property type="protein sequence ID" value="OIN59543.1"/>
    <property type="molecule type" value="Genomic_DNA"/>
</dbReference>
<accession>A0A1S2VLB5</accession>
<dbReference type="InterPro" id="IPR005467">
    <property type="entry name" value="His_kinase_dom"/>
</dbReference>
<keyword evidence="9" id="KW-1185">Reference proteome</keyword>
<dbReference type="PROSITE" id="PS50109">
    <property type="entry name" value="HIS_KIN"/>
    <property type="match status" value="1"/>
</dbReference>
<evidence type="ECO:0000256" key="4">
    <source>
        <dbReference type="ARBA" id="ARBA00022679"/>
    </source>
</evidence>
<organism evidence="8 9">
    <name type="scientific">Arsenicibacter rosenii</name>
    <dbReference type="NCBI Taxonomy" id="1750698"/>
    <lineage>
        <taxon>Bacteria</taxon>
        <taxon>Pseudomonadati</taxon>
        <taxon>Bacteroidota</taxon>
        <taxon>Cytophagia</taxon>
        <taxon>Cytophagales</taxon>
        <taxon>Spirosomataceae</taxon>
        <taxon>Arsenicibacter</taxon>
    </lineage>
</organism>